<reference evidence="1 2" key="1">
    <citation type="journal article" date="2017" name="Genome Biol.">
        <title>New reference genome sequences of hot pepper reveal the massive evolution of plant disease-resistance genes by retroduplication.</title>
        <authorList>
            <person name="Kim S."/>
            <person name="Park J."/>
            <person name="Yeom S.I."/>
            <person name="Kim Y.M."/>
            <person name="Seo E."/>
            <person name="Kim K.T."/>
            <person name="Kim M.S."/>
            <person name="Lee J.M."/>
            <person name="Cheong K."/>
            <person name="Shin H.S."/>
            <person name="Kim S.B."/>
            <person name="Han K."/>
            <person name="Lee J."/>
            <person name="Park M."/>
            <person name="Lee H.A."/>
            <person name="Lee H.Y."/>
            <person name="Lee Y."/>
            <person name="Oh S."/>
            <person name="Lee J.H."/>
            <person name="Choi E."/>
            <person name="Choi E."/>
            <person name="Lee S.E."/>
            <person name="Jeon J."/>
            <person name="Kim H."/>
            <person name="Choi G."/>
            <person name="Song H."/>
            <person name="Lee J."/>
            <person name="Lee S.C."/>
            <person name="Kwon J.K."/>
            <person name="Lee H.Y."/>
            <person name="Koo N."/>
            <person name="Hong Y."/>
            <person name="Kim R.W."/>
            <person name="Kang W.H."/>
            <person name="Huh J.H."/>
            <person name="Kang B.C."/>
            <person name="Yang T.J."/>
            <person name="Lee Y.H."/>
            <person name="Bennetzen J.L."/>
            <person name="Choi D."/>
        </authorList>
    </citation>
    <scope>NUCLEOTIDE SEQUENCE [LARGE SCALE GENOMIC DNA]</scope>
    <source>
        <strain evidence="2">cv. PBC81</strain>
    </source>
</reference>
<evidence type="ECO:0000313" key="2">
    <source>
        <dbReference type="Proteomes" id="UP000224567"/>
    </source>
</evidence>
<sequence>MLHAESRKSSSCDAVVFRERPLDIVCLTIWNGTHTTLEKQEANLCEVSSQHLVGFFKDECTNLLWRRAAGWLDWMGRDEPERQRAESQWIVAARPLCHLQYPVAYLSHLQRILLVVLWKLYFKAATATLPPRRLSQRNVPLGAEAPTGKTNLSHDGLNPAHIPYWWVNNPTLGEFCFTMIGRADIEGSKSNVAMNAWLPQASYPCGNFSDTSSFKFRRSKGSLGHAFTMCCPSQTPHLTVPWCHGAVAPRHYGTGASWHHDTNAPRHCHGAMAPWHQGTVAPMHRGTIAPWHHGTKAAWRHGTKAPWRRGTVAPRHHGTKALTHRGKIKRA</sequence>
<proteinExistence type="predicted"/>
<name>A0A2G2V1P7_CAPBA</name>
<dbReference type="PANTHER" id="PTHR33047:SF8">
    <property type="entry name" value="REGULATOR OF RDNA TRANSCRIPTION PROTEIN 15"/>
    <property type="match status" value="1"/>
</dbReference>
<reference evidence="2" key="2">
    <citation type="journal article" date="2017" name="J. Anim. Genet.">
        <title>Multiple reference genome sequences of hot pepper reveal the massive evolution of plant disease resistance genes by retroduplication.</title>
        <authorList>
            <person name="Kim S."/>
            <person name="Park J."/>
            <person name="Yeom S.-I."/>
            <person name="Kim Y.-M."/>
            <person name="Seo E."/>
            <person name="Kim K.-T."/>
            <person name="Kim M.-S."/>
            <person name="Lee J.M."/>
            <person name="Cheong K."/>
            <person name="Shin H.-S."/>
            <person name="Kim S.-B."/>
            <person name="Han K."/>
            <person name="Lee J."/>
            <person name="Park M."/>
            <person name="Lee H.-A."/>
            <person name="Lee H.-Y."/>
            <person name="Lee Y."/>
            <person name="Oh S."/>
            <person name="Lee J.H."/>
            <person name="Choi E."/>
            <person name="Choi E."/>
            <person name="Lee S.E."/>
            <person name="Jeon J."/>
            <person name="Kim H."/>
            <person name="Choi G."/>
            <person name="Song H."/>
            <person name="Lee J."/>
            <person name="Lee S.-C."/>
            <person name="Kwon J.-K."/>
            <person name="Lee H.-Y."/>
            <person name="Koo N."/>
            <person name="Hong Y."/>
            <person name="Kim R.W."/>
            <person name="Kang W.-H."/>
            <person name="Huh J.H."/>
            <person name="Kang B.-C."/>
            <person name="Yang T.-J."/>
            <person name="Lee Y.-H."/>
            <person name="Bennetzen J.L."/>
            <person name="Choi D."/>
        </authorList>
    </citation>
    <scope>NUCLEOTIDE SEQUENCE [LARGE SCALE GENOMIC DNA]</scope>
    <source>
        <strain evidence="2">cv. PBC81</strain>
    </source>
</reference>
<dbReference type="InterPro" id="IPR052997">
    <property type="entry name" value="RRT15-like"/>
</dbReference>
<evidence type="ECO:0008006" key="3">
    <source>
        <dbReference type="Google" id="ProtNLM"/>
    </source>
</evidence>
<dbReference type="PANTHER" id="PTHR33047">
    <property type="entry name" value="PROTEIN TAR1"/>
    <property type="match status" value="1"/>
</dbReference>
<gene>
    <name evidence="1" type="ORF">CQW23_33481</name>
</gene>
<dbReference type="EMBL" id="MLFT02000592">
    <property type="protein sequence ID" value="PHT26906.1"/>
    <property type="molecule type" value="Genomic_DNA"/>
</dbReference>
<keyword evidence="2" id="KW-1185">Reference proteome</keyword>
<protein>
    <recommendedName>
        <fullName evidence="3">Senescence-associated protein</fullName>
    </recommendedName>
</protein>
<accession>A0A2G2V1P7</accession>
<dbReference type="AlphaFoldDB" id="A0A2G2V1P7"/>
<dbReference type="Proteomes" id="UP000224567">
    <property type="component" value="Unassembled WGS sequence"/>
</dbReference>
<dbReference type="OrthoDB" id="1436341at2759"/>
<organism evidence="1 2">
    <name type="scientific">Capsicum baccatum</name>
    <name type="common">Peruvian pepper</name>
    <dbReference type="NCBI Taxonomy" id="33114"/>
    <lineage>
        <taxon>Eukaryota</taxon>
        <taxon>Viridiplantae</taxon>
        <taxon>Streptophyta</taxon>
        <taxon>Embryophyta</taxon>
        <taxon>Tracheophyta</taxon>
        <taxon>Spermatophyta</taxon>
        <taxon>Magnoliopsida</taxon>
        <taxon>eudicotyledons</taxon>
        <taxon>Gunneridae</taxon>
        <taxon>Pentapetalae</taxon>
        <taxon>asterids</taxon>
        <taxon>lamiids</taxon>
        <taxon>Solanales</taxon>
        <taxon>Solanaceae</taxon>
        <taxon>Solanoideae</taxon>
        <taxon>Capsiceae</taxon>
        <taxon>Capsicum</taxon>
    </lineage>
</organism>
<evidence type="ECO:0000313" key="1">
    <source>
        <dbReference type="EMBL" id="PHT26906.1"/>
    </source>
</evidence>
<comment type="caution">
    <text evidence="1">The sequence shown here is derived from an EMBL/GenBank/DDBJ whole genome shotgun (WGS) entry which is preliminary data.</text>
</comment>